<comment type="caution">
    <text evidence="1">The sequence shown here is derived from an EMBL/GenBank/DDBJ whole genome shotgun (WGS) entry which is preliminary data.</text>
</comment>
<name>A0A2M8P916_9CHLR</name>
<protein>
    <submittedName>
        <fullName evidence="1">Uncharacterized protein</fullName>
    </submittedName>
</protein>
<reference evidence="1 2" key="1">
    <citation type="submission" date="2017-11" db="EMBL/GenBank/DDBJ databases">
        <title>Evolution of Phototrophy in the Chloroflexi Phylum Driven by Horizontal Gene Transfer.</title>
        <authorList>
            <person name="Ward L.M."/>
            <person name="Hemp J."/>
            <person name="Shih P.M."/>
            <person name="Mcglynn S.E."/>
            <person name="Fischer W."/>
        </authorList>
    </citation>
    <scope>NUCLEOTIDE SEQUENCE [LARGE SCALE GENOMIC DNA]</scope>
    <source>
        <strain evidence="1">JP3_13</strain>
    </source>
</reference>
<proteinExistence type="predicted"/>
<dbReference type="Proteomes" id="UP000229681">
    <property type="component" value="Unassembled WGS sequence"/>
</dbReference>
<dbReference type="EMBL" id="PGTM01000635">
    <property type="protein sequence ID" value="PJF34036.1"/>
    <property type="molecule type" value="Genomic_DNA"/>
</dbReference>
<organism evidence="1 2">
    <name type="scientific">Candidatus Thermofonsia Clade 1 bacterium</name>
    <dbReference type="NCBI Taxonomy" id="2364210"/>
    <lineage>
        <taxon>Bacteria</taxon>
        <taxon>Bacillati</taxon>
        <taxon>Chloroflexota</taxon>
        <taxon>Candidatus Thermofontia</taxon>
        <taxon>Candidatus Thermofonsia Clade 1</taxon>
    </lineage>
</organism>
<evidence type="ECO:0000313" key="2">
    <source>
        <dbReference type="Proteomes" id="UP000229681"/>
    </source>
</evidence>
<dbReference type="AlphaFoldDB" id="A0A2M8P916"/>
<evidence type="ECO:0000313" key="1">
    <source>
        <dbReference type="EMBL" id="PJF34036.1"/>
    </source>
</evidence>
<accession>A0A2M8P916</accession>
<gene>
    <name evidence="1" type="ORF">CUN49_17105</name>
</gene>
<sequence length="65" mass="7303">MQATSEGELHWIPLPMVYGLPLVGDLPHLLPRLFGQSARRDLIYLHVGYDAHDQMVITFGDGQTD</sequence>